<dbReference type="PROSITE" id="PS50994">
    <property type="entry name" value="INTEGRASE"/>
    <property type="match status" value="1"/>
</dbReference>
<dbReference type="InterPro" id="IPR012337">
    <property type="entry name" value="RNaseH-like_sf"/>
</dbReference>
<organism evidence="3 4">
    <name type="scientific">Aedes albopictus</name>
    <name type="common">Asian tiger mosquito</name>
    <name type="synonym">Stegomyia albopicta</name>
    <dbReference type="NCBI Taxonomy" id="7160"/>
    <lineage>
        <taxon>Eukaryota</taxon>
        <taxon>Metazoa</taxon>
        <taxon>Ecdysozoa</taxon>
        <taxon>Arthropoda</taxon>
        <taxon>Hexapoda</taxon>
        <taxon>Insecta</taxon>
        <taxon>Pterygota</taxon>
        <taxon>Neoptera</taxon>
        <taxon>Endopterygota</taxon>
        <taxon>Diptera</taxon>
        <taxon>Nematocera</taxon>
        <taxon>Culicoidea</taxon>
        <taxon>Culicidae</taxon>
        <taxon>Culicinae</taxon>
        <taxon>Aedini</taxon>
        <taxon>Aedes</taxon>
        <taxon>Stegomyia</taxon>
    </lineage>
</organism>
<reference evidence="4" key="1">
    <citation type="journal article" date="2015" name="Proc. Natl. Acad. Sci. U.S.A.">
        <title>Genome sequence of the Asian Tiger mosquito, Aedes albopictus, reveals insights into its biology, genetics, and evolution.</title>
        <authorList>
            <person name="Chen X.G."/>
            <person name="Jiang X."/>
            <person name="Gu J."/>
            <person name="Xu M."/>
            <person name="Wu Y."/>
            <person name="Deng Y."/>
            <person name="Zhang C."/>
            <person name="Bonizzoni M."/>
            <person name="Dermauw W."/>
            <person name="Vontas J."/>
            <person name="Armbruster P."/>
            <person name="Huang X."/>
            <person name="Yang Y."/>
            <person name="Zhang H."/>
            <person name="He W."/>
            <person name="Peng H."/>
            <person name="Liu Y."/>
            <person name="Wu K."/>
            <person name="Chen J."/>
            <person name="Lirakis M."/>
            <person name="Topalis P."/>
            <person name="Van Leeuwen T."/>
            <person name="Hall A.B."/>
            <person name="Jiang X."/>
            <person name="Thorpe C."/>
            <person name="Mueller R.L."/>
            <person name="Sun C."/>
            <person name="Waterhouse R.M."/>
            <person name="Yan G."/>
            <person name="Tu Z.J."/>
            <person name="Fang X."/>
            <person name="James A.A."/>
        </authorList>
    </citation>
    <scope>NUCLEOTIDE SEQUENCE [LARGE SCALE GENOMIC DNA]</scope>
    <source>
        <strain evidence="4">Foshan</strain>
    </source>
</reference>
<dbReference type="InterPro" id="IPR040676">
    <property type="entry name" value="DUF5641"/>
</dbReference>
<reference evidence="3" key="2">
    <citation type="submission" date="2025-05" db="UniProtKB">
        <authorList>
            <consortium name="EnsemblMetazoa"/>
        </authorList>
    </citation>
    <scope>IDENTIFICATION</scope>
    <source>
        <strain evidence="3">Foshan</strain>
    </source>
</reference>
<feature type="region of interest" description="Disordered" evidence="1">
    <location>
        <begin position="904"/>
        <end position="932"/>
    </location>
</feature>
<protein>
    <recommendedName>
        <fullName evidence="2">Integrase catalytic domain-containing protein</fullName>
    </recommendedName>
</protein>
<dbReference type="Proteomes" id="UP000069940">
    <property type="component" value="Unassembled WGS sequence"/>
</dbReference>
<name>A0ABM1YIX0_AEDAL</name>
<dbReference type="GeneID" id="134284848"/>
<dbReference type="PANTHER" id="PTHR47331">
    <property type="entry name" value="PHD-TYPE DOMAIN-CONTAINING PROTEIN"/>
    <property type="match status" value="1"/>
</dbReference>
<dbReference type="Gene3D" id="3.30.420.10">
    <property type="entry name" value="Ribonuclease H-like superfamily/Ribonuclease H"/>
    <property type="match status" value="1"/>
</dbReference>
<dbReference type="InterPro" id="IPR008042">
    <property type="entry name" value="Retrotrans_Pao"/>
</dbReference>
<evidence type="ECO:0000313" key="3">
    <source>
        <dbReference type="EnsemblMetazoa" id="AALFPA23_009569.P13196"/>
    </source>
</evidence>
<dbReference type="SUPFAM" id="SSF56672">
    <property type="entry name" value="DNA/RNA polymerases"/>
    <property type="match status" value="1"/>
</dbReference>
<accession>A0ABM1YIX0</accession>
<evidence type="ECO:0000256" key="1">
    <source>
        <dbReference type="SAM" id="MobiDB-lite"/>
    </source>
</evidence>
<keyword evidence="4" id="KW-1185">Reference proteome</keyword>
<evidence type="ECO:0000259" key="2">
    <source>
        <dbReference type="PROSITE" id="PS50994"/>
    </source>
</evidence>
<feature type="domain" description="Integrase catalytic" evidence="2">
    <location>
        <begin position="594"/>
        <end position="787"/>
    </location>
</feature>
<dbReference type="RefSeq" id="XP_062700215.1">
    <property type="nucleotide sequence ID" value="XM_062844231.1"/>
</dbReference>
<dbReference type="EnsemblMetazoa" id="AALFPA23_009569.R13196">
    <property type="protein sequence ID" value="AALFPA23_009569.P13196"/>
    <property type="gene ID" value="AALFPA23_009569"/>
</dbReference>
<dbReference type="Pfam" id="PF18701">
    <property type="entry name" value="DUF5641"/>
    <property type="match status" value="1"/>
</dbReference>
<dbReference type="SUPFAM" id="SSF53098">
    <property type="entry name" value="Ribonuclease H-like"/>
    <property type="match status" value="1"/>
</dbReference>
<evidence type="ECO:0000313" key="4">
    <source>
        <dbReference type="Proteomes" id="UP000069940"/>
    </source>
</evidence>
<sequence length="932" mass="104804">MDVATFGASCSPCTAQFIKNQNAEGFSQTFPRAASAITKSHYVDDFLDSTDTVEEAIQLVNQVKVIHREAGFDIRKFKSNAPEVLVAADEANMSAEKSINCEKHTVSDRVLGLVWNPTEDVFSFDVSSLIVERILSGGVIPTKRQVLQVVMKLFDPLGFVSHFTVHGKILMQEIWRTGTNWDEPIDQNLLDMWYRWTELLPLLGVVKIPRCYFGTLSSKSLQNLQVHIFVDASEVAYACVAYLRLRCTEGIRCAFVASKTKVAPLKPLSIPRLELQAAMIGARLMQTICSSLTLPISKRVLWSDSTTVLAWLRSDSRRYHQFIGFRVGEILSLTAMDEWRYVPSNDNVADEATKWAAGPNFNPDSRWYTGPEFLANPESEWPTKEERSSTTTEELRPVYLHRHLLMEKLIDETRFSNWNRMVRAMAYVYRAVAIWRKRISAMHRGAPLTRVELQAAENAVFRQAQAETYPDELALLSNQATMTKASPLYTLTPFLDDHGVVRMGSRIEAAPEASYSAKYPIILSKHHPTTALLTEGFHRRYLHGNNETVHNEMRQQYYISGLRALIRKTSRGCQVCKIKKAIPQPPIMAPLPRVRLTPFVRAFTYVGVDYFGPLEVKVGRSIVKRWAALFTCLTVRAVHLELTHSLSAKSCIMAFRRFVVRRGAPLEVYSDNGTNFVGASRQLSEELKTIQDINSQCASTFTNTYTTWHFNAPAAPHMGGPWERLVRSVKTAMKAILDCPQYLSDEVLETVLLEAEGIVNSRPLTYVPLEQADDEALTPNHFLLYGSTGVNQPEGPLSIDGEHLREGRALTQRIVNDFWRRWVLEYLPMLTRRTKWFEKVKPLEPGDLVVVIDEKVRNSWIRGRILDVVKGADGQVRRATVQTAKGILSRGAVKLALLDVKPGSTSVTGDDHPANGTAHGRGDVAVTGHTGT</sequence>
<dbReference type="InterPro" id="IPR001584">
    <property type="entry name" value="Integrase_cat-core"/>
</dbReference>
<dbReference type="Pfam" id="PF05380">
    <property type="entry name" value="Peptidase_A17"/>
    <property type="match status" value="1"/>
</dbReference>
<dbReference type="InterPro" id="IPR036397">
    <property type="entry name" value="RNaseH_sf"/>
</dbReference>
<dbReference type="InterPro" id="IPR043502">
    <property type="entry name" value="DNA/RNA_pol_sf"/>
</dbReference>
<proteinExistence type="predicted"/>